<keyword evidence="2" id="KW-1185">Reference proteome</keyword>
<organism evidence="1 2">
    <name type="scientific">Caedimonas varicaedens</name>
    <dbReference type="NCBI Taxonomy" id="1629334"/>
    <lineage>
        <taxon>Bacteria</taxon>
        <taxon>Pseudomonadati</taxon>
        <taxon>Pseudomonadota</taxon>
        <taxon>Alphaproteobacteria</taxon>
        <taxon>Holosporales</taxon>
        <taxon>Caedimonadaceae</taxon>
        <taxon>Caedimonas</taxon>
    </lineage>
</organism>
<gene>
    <name evidence="1" type="ORF">Cva_00807</name>
</gene>
<dbReference type="EMBL" id="BBVC01000027">
    <property type="protein sequence ID" value="GAO98159.1"/>
    <property type="molecule type" value="Genomic_DNA"/>
</dbReference>
<reference evidence="1 2" key="1">
    <citation type="submission" date="2015-03" db="EMBL/GenBank/DDBJ databases">
        <title>Caedibacter varicaedens, whole genome shotgun sequence.</title>
        <authorList>
            <person name="Suzuki H."/>
            <person name="Dapper A.L."/>
            <person name="Gibson A.K."/>
            <person name="Jackson C."/>
            <person name="Lee H."/>
            <person name="Pejaver V.R."/>
            <person name="Doak T."/>
            <person name="Lynch M."/>
        </authorList>
    </citation>
    <scope>NUCLEOTIDE SEQUENCE [LARGE SCALE GENOMIC DNA]</scope>
</reference>
<comment type="caution">
    <text evidence="1">The sequence shown here is derived from an EMBL/GenBank/DDBJ whole genome shotgun (WGS) entry which is preliminary data.</text>
</comment>
<sequence>MIHNKHRLFDGESVLAQRSQQRLKEQAETSLYSFLRQAWLSMEGGDFVPNWHLEMLSEMLEAVYQGQIKKLLINVPPRTGKTSLVSVAFPAWVWAQDPTKRFLYCSYARDVSLPPSLKCRRLIESPWYQSFWGHKVCLSKSQFSKRYFENTVGGSRLATSVGASITGLGGHFLVADDPNNPKDWESEAKIASTYEWWRDVWQSRLDSPTENAMILMQQRTSERDITALILNSDGGKMWTSVILPMCYEESRPCQVQVGKKIWQDPRQKEGELLFPARFPQKVIDERKAVMSAYGFAGQYQQRPAPQEGGIFQQKSFRIWPMTSIPRYHHLIASVDTALETKEESSYSACTTWGVFEHEGHMNVMLVGLFKGKLKGKELLERMRALAADFRDNGTRIIEPDGQHVPDVFVVEHKSAGFQVSDALEEMGVPVERVSPHKNKITRAKLIQHYLGDPDHADKGIVWIPGHEQDNYDRLYRISKVFLDDMLVFPNGASDDVADTMTQALLYLRDAGLLHNPRDAQAWGEDWH</sequence>
<dbReference type="OrthoDB" id="9771580at2"/>
<dbReference type="STRING" id="1629334.Cva_00807"/>
<evidence type="ECO:0000313" key="1">
    <source>
        <dbReference type="EMBL" id="GAO98159.1"/>
    </source>
</evidence>
<proteinExistence type="predicted"/>
<accession>A0A0K8ME63</accession>
<dbReference type="Proteomes" id="UP000036771">
    <property type="component" value="Unassembled WGS sequence"/>
</dbReference>
<evidence type="ECO:0000313" key="2">
    <source>
        <dbReference type="Proteomes" id="UP000036771"/>
    </source>
</evidence>
<dbReference type="AlphaFoldDB" id="A0A0K8ME63"/>
<protein>
    <submittedName>
        <fullName evidence="1">Terminase-like family protein</fullName>
    </submittedName>
</protein>
<name>A0A0K8ME63_9PROT</name>